<evidence type="ECO:0000313" key="2">
    <source>
        <dbReference type="Proteomes" id="UP000554482"/>
    </source>
</evidence>
<organism evidence="1 2">
    <name type="scientific">Thalictrum thalictroides</name>
    <name type="common">Rue-anemone</name>
    <name type="synonym">Anemone thalictroides</name>
    <dbReference type="NCBI Taxonomy" id="46969"/>
    <lineage>
        <taxon>Eukaryota</taxon>
        <taxon>Viridiplantae</taxon>
        <taxon>Streptophyta</taxon>
        <taxon>Embryophyta</taxon>
        <taxon>Tracheophyta</taxon>
        <taxon>Spermatophyta</taxon>
        <taxon>Magnoliopsida</taxon>
        <taxon>Ranunculales</taxon>
        <taxon>Ranunculaceae</taxon>
        <taxon>Thalictroideae</taxon>
        <taxon>Thalictrum</taxon>
    </lineage>
</organism>
<keyword evidence="2" id="KW-1185">Reference proteome</keyword>
<proteinExistence type="predicted"/>
<comment type="caution">
    <text evidence="1">The sequence shown here is derived from an EMBL/GenBank/DDBJ whole genome shotgun (WGS) entry which is preliminary data.</text>
</comment>
<sequence length="84" mass="9936">MRNLINPITREQMYFVNSCLVTIEAHILHVGFVLQFTNHGIIMAGMCQNFFQSGICCEHPSYKSRIMQHAIEYFWRAEHRFDNV</sequence>
<accession>A0A7J6XD86</accession>
<dbReference type="AlphaFoldDB" id="A0A7J6XD86"/>
<gene>
    <name evidence="1" type="ORF">FRX31_003447</name>
</gene>
<dbReference type="EMBL" id="JABWDY010002030">
    <property type="protein sequence ID" value="KAF5206967.1"/>
    <property type="molecule type" value="Genomic_DNA"/>
</dbReference>
<name>A0A7J6XD86_THATH</name>
<reference evidence="1 2" key="1">
    <citation type="submission" date="2020-06" db="EMBL/GenBank/DDBJ databases">
        <title>Transcriptomic and genomic resources for Thalictrum thalictroides and T. hernandezii: Facilitating candidate gene discovery in an emerging model plant lineage.</title>
        <authorList>
            <person name="Arias T."/>
            <person name="Riano-Pachon D.M."/>
            <person name="Di Stilio V.S."/>
        </authorList>
    </citation>
    <scope>NUCLEOTIDE SEQUENCE [LARGE SCALE GENOMIC DNA]</scope>
    <source>
        <strain evidence="2">cv. WT478/WT964</strain>
        <tissue evidence="1">Leaves</tissue>
    </source>
</reference>
<protein>
    <submittedName>
        <fullName evidence="1">Uncharacterized protein</fullName>
    </submittedName>
</protein>
<evidence type="ECO:0000313" key="1">
    <source>
        <dbReference type="EMBL" id="KAF5206967.1"/>
    </source>
</evidence>
<dbReference type="Proteomes" id="UP000554482">
    <property type="component" value="Unassembled WGS sequence"/>
</dbReference>